<dbReference type="SUPFAM" id="SSF75620">
    <property type="entry name" value="Release factor"/>
    <property type="match status" value="1"/>
</dbReference>
<keyword evidence="9" id="KW-1185">Reference proteome</keyword>
<evidence type="ECO:0000313" key="8">
    <source>
        <dbReference type="EMBL" id="TVY17020.1"/>
    </source>
</evidence>
<evidence type="ECO:0000256" key="2">
    <source>
        <dbReference type="ARBA" id="ARBA00010835"/>
    </source>
</evidence>
<feature type="region of interest" description="Disordered" evidence="5">
    <location>
        <begin position="120"/>
        <end position="173"/>
    </location>
</feature>
<evidence type="ECO:0000256" key="4">
    <source>
        <dbReference type="ARBA" id="ARBA00023128"/>
    </source>
</evidence>
<dbReference type="Gene3D" id="3.30.160.20">
    <property type="match status" value="1"/>
</dbReference>
<evidence type="ECO:0000313" key="9">
    <source>
        <dbReference type="Proteomes" id="UP000469559"/>
    </source>
</evidence>
<dbReference type="EMBL" id="QGMF01000300">
    <property type="protein sequence ID" value="TVY17020.1"/>
    <property type="molecule type" value="Genomic_DNA"/>
</dbReference>
<dbReference type="PANTHER" id="PTHR46203">
    <property type="entry name" value="PROBABLE PEPTIDE CHAIN RELEASE FACTOR C12ORF65"/>
    <property type="match status" value="1"/>
</dbReference>
<dbReference type="Gene3D" id="3.40.50.1820">
    <property type="entry name" value="alpha/beta hydrolase"/>
    <property type="match status" value="1"/>
</dbReference>
<sequence length="335" mass="37606">MLQEGFQILRRSLVLDHALTSYITKCSITTTSAKWVKKMPDRPKPPPEEEFTEVFLHGSGPGGQKINKTSSAVQLKHIPTGLVLKVQEHRSRSQNRKLARQKLAERLDVMERGSESRVAVKAEVKRKKKSSATKKTKRKYRRLEEEKARELEEAEDDDLAEDDSPEAAKGPEPIEHYIKSRPLIFRAHFVFFLLVIHARSFLSYPPFSLKMSASKLYTLSPSTSLEVTTSNLPTTAPSLIFLHFWGGSSQTYSQVISHLPTHHSISISFRGWGHSTGPQDPSAYSIHTLASDIESLIPSLNIADFILTGHSMGGKVAQLLAGRNIFGARLKAWYY</sequence>
<accession>A0A8T9BAK1</accession>
<dbReference type="GO" id="GO:0032543">
    <property type="term" value="P:mitochondrial translation"/>
    <property type="evidence" value="ECO:0007669"/>
    <property type="project" value="UniProtKB-ARBA"/>
</dbReference>
<dbReference type="Pfam" id="PF00561">
    <property type="entry name" value="Abhydrolase_1"/>
    <property type="match status" value="1"/>
</dbReference>
<reference evidence="8 9" key="1">
    <citation type="submission" date="2018-05" db="EMBL/GenBank/DDBJ databases">
        <title>Whole genome sequencing for identification of molecular markers to develop diagnostic detection tools for the regulated plant pathogen Lachnellula willkommii.</title>
        <authorList>
            <person name="Giroux E."/>
            <person name="Bilodeau G."/>
        </authorList>
    </citation>
    <scope>NUCLEOTIDE SEQUENCE [LARGE SCALE GENOMIC DNA]</scope>
    <source>
        <strain evidence="8 9">CBS 203.66</strain>
    </source>
</reference>
<keyword evidence="4" id="KW-0496">Mitochondrion</keyword>
<feature type="domain" description="AB hydrolase-1" evidence="7">
    <location>
        <begin position="237"/>
        <end position="323"/>
    </location>
</feature>
<dbReference type="Proteomes" id="UP000469559">
    <property type="component" value="Unassembled WGS sequence"/>
</dbReference>
<keyword evidence="3" id="KW-0809">Transit peptide</keyword>
<dbReference type="FunFam" id="3.30.160.20:FF:000065">
    <property type="entry name" value="Peptidyl-tRNA hydrolase domain protein"/>
    <property type="match status" value="1"/>
</dbReference>
<dbReference type="InterPro" id="IPR029058">
    <property type="entry name" value="AB_hydrolase_fold"/>
</dbReference>
<evidence type="ECO:0000256" key="1">
    <source>
        <dbReference type="ARBA" id="ARBA00004173"/>
    </source>
</evidence>
<dbReference type="GO" id="GO:0003747">
    <property type="term" value="F:translation release factor activity"/>
    <property type="evidence" value="ECO:0007669"/>
    <property type="project" value="InterPro"/>
</dbReference>
<evidence type="ECO:0000259" key="6">
    <source>
        <dbReference type="Pfam" id="PF00472"/>
    </source>
</evidence>
<dbReference type="InterPro" id="IPR052405">
    <property type="entry name" value="Mito_Transl_Release_Factor"/>
</dbReference>
<evidence type="ECO:0000259" key="7">
    <source>
        <dbReference type="Pfam" id="PF00561"/>
    </source>
</evidence>
<comment type="similarity">
    <text evidence="2">Belongs to the prokaryotic/mitochondrial release factor family.</text>
</comment>
<dbReference type="InterPro" id="IPR000073">
    <property type="entry name" value="AB_hydrolase_1"/>
</dbReference>
<feature type="compositionally biased region" description="Acidic residues" evidence="5">
    <location>
        <begin position="152"/>
        <end position="165"/>
    </location>
</feature>
<dbReference type="GO" id="GO:0005739">
    <property type="term" value="C:mitochondrion"/>
    <property type="evidence" value="ECO:0007669"/>
    <property type="project" value="UniProtKB-SubCell"/>
</dbReference>
<dbReference type="OrthoDB" id="277888at2759"/>
<protein>
    <submittedName>
        <fullName evidence="8">Putative mitochondrial peptide chain release factor-like protein</fullName>
    </submittedName>
</protein>
<dbReference type="PANTHER" id="PTHR46203:SF1">
    <property type="entry name" value="MITOCHONDRIAL TRANSLATION RELEASE FACTOR IN RESCUE"/>
    <property type="match status" value="1"/>
</dbReference>
<dbReference type="InterPro" id="IPR045853">
    <property type="entry name" value="Pep_chain_release_fac_I_sf"/>
</dbReference>
<evidence type="ECO:0000256" key="3">
    <source>
        <dbReference type="ARBA" id="ARBA00022946"/>
    </source>
</evidence>
<dbReference type="InterPro" id="IPR000352">
    <property type="entry name" value="Pep_chain_release_fac_I"/>
</dbReference>
<feature type="domain" description="Prokaryotic-type class I peptide chain release factors" evidence="6">
    <location>
        <begin position="48"/>
        <end position="142"/>
    </location>
</feature>
<evidence type="ECO:0000256" key="5">
    <source>
        <dbReference type="SAM" id="MobiDB-lite"/>
    </source>
</evidence>
<dbReference type="Pfam" id="PF00472">
    <property type="entry name" value="RF-1"/>
    <property type="match status" value="1"/>
</dbReference>
<feature type="compositionally biased region" description="Basic and acidic residues" evidence="5">
    <location>
        <begin position="142"/>
        <end position="151"/>
    </location>
</feature>
<name>A0A8T9BAK1_9HELO</name>
<gene>
    <name evidence="8" type="primary">YLR281C</name>
    <name evidence="8" type="ORF">LARI1_G005409</name>
</gene>
<comment type="caution">
    <text evidence="8">The sequence shown here is derived from an EMBL/GenBank/DDBJ whole genome shotgun (WGS) entry which is preliminary data.</text>
</comment>
<proteinExistence type="inferred from homology"/>
<feature type="compositionally biased region" description="Basic residues" evidence="5">
    <location>
        <begin position="124"/>
        <end position="141"/>
    </location>
</feature>
<organism evidence="8 9">
    <name type="scientific">Lachnellula arida</name>
    <dbReference type="NCBI Taxonomy" id="1316785"/>
    <lineage>
        <taxon>Eukaryota</taxon>
        <taxon>Fungi</taxon>
        <taxon>Dikarya</taxon>
        <taxon>Ascomycota</taxon>
        <taxon>Pezizomycotina</taxon>
        <taxon>Leotiomycetes</taxon>
        <taxon>Helotiales</taxon>
        <taxon>Lachnaceae</taxon>
        <taxon>Lachnellula</taxon>
    </lineage>
</organism>
<comment type="subcellular location">
    <subcellularLocation>
        <location evidence="1">Mitochondrion</location>
    </subcellularLocation>
</comment>
<dbReference type="SUPFAM" id="SSF53474">
    <property type="entry name" value="alpha/beta-Hydrolases"/>
    <property type="match status" value="1"/>
</dbReference>
<dbReference type="AlphaFoldDB" id="A0A8T9BAK1"/>